<dbReference type="NCBIfam" id="TIGR02283">
    <property type="entry name" value="MltB_2"/>
    <property type="match status" value="1"/>
</dbReference>
<name>A0A511XD84_9PROT</name>
<dbReference type="SUPFAM" id="SSF53955">
    <property type="entry name" value="Lysozyme-like"/>
    <property type="match status" value="1"/>
</dbReference>
<evidence type="ECO:0000313" key="2">
    <source>
        <dbReference type="EMBL" id="GEN60916.1"/>
    </source>
</evidence>
<dbReference type="GO" id="GO:0008933">
    <property type="term" value="F:peptidoglycan lytic transglycosylase activity"/>
    <property type="evidence" value="ECO:0007669"/>
    <property type="project" value="TreeGrafter"/>
</dbReference>
<dbReference type="OrthoDB" id="9808544at2"/>
<dbReference type="PANTHER" id="PTHR30163:SF8">
    <property type="entry name" value="LYTIC MUREIN TRANSGLYCOSYLASE"/>
    <property type="match status" value="1"/>
</dbReference>
<reference evidence="2 3" key="1">
    <citation type="submission" date="2019-07" db="EMBL/GenBank/DDBJ databases">
        <title>Whole genome shotgun sequence of Acetobacter nitrogenifigens NBRC 105050.</title>
        <authorList>
            <person name="Hosoyama A."/>
            <person name="Uohara A."/>
            <person name="Ohji S."/>
            <person name="Ichikawa N."/>
        </authorList>
    </citation>
    <scope>NUCLEOTIDE SEQUENCE [LARGE SCALE GENOMIC DNA]</scope>
    <source>
        <strain evidence="2 3">NBRC 105050</strain>
    </source>
</reference>
<dbReference type="EMBL" id="BJYF01000022">
    <property type="protein sequence ID" value="GEN60916.1"/>
    <property type="molecule type" value="Genomic_DNA"/>
</dbReference>
<dbReference type="GO" id="GO:0009253">
    <property type="term" value="P:peptidoglycan catabolic process"/>
    <property type="evidence" value="ECO:0007669"/>
    <property type="project" value="TreeGrafter"/>
</dbReference>
<evidence type="ECO:0000313" key="3">
    <source>
        <dbReference type="Proteomes" id="UP000321635"/>
    </source>
</evidence>
<dbReference type="STRING" id="1120919.GCA_000429165_02923"/>
<proteinExistence type="predicted"/>
<evidence type="ECO:0000259" key="1">
    <source>
        <dbReference type="Pfam" id="PF13406"/>
    </source>
</evidence>
<dbReference type="PANTHER" id="PTHR30163">
    <property type="entry name" value="MEMBRANE-BOUND LYTIC MUREIN TRANSGLYCOSYLASE B"/>
    <property type="match status" value="1"/>
</dbReference>
<gene>
    <name evidence="2" type="ORF">ANI02nite_28000</name>
</gene>
<dbReference type="RefSeq" id="WP_051292340.1">
    <property type="nucleotide sequence ID" value="NZ_AUBI01000013.1"/>
</dbReference>
<dbReference type="Gene3D" id="1.10.530.10">
    <property type="match status" value="1"/>
</dbReference>
<organism evidence="2 3">
    <name type="scientific">Acetobacter nitrogenifigens DSM 23921 = NBRC 105050</name>
    <dbReference type="NCBI Taxonomy" id="1120919"/>
    <lineage>
        <taxon>Bacteria</taxon>
        <taxon>Pseudomonadati</taxon>
        <taxon>Pseudomonadota</taxon>
        <taxon>Alphaproteobacteria</taxon>
        <taxon>Acetobacterales</taxon>
        <taxon>Acetobacteraceae</taxon>
        <taxon>Acetobacter</taxon>
    </lineage>
</organism>
<dbReference type="InterPro" id="IPR011970">
    <property type="entry name" value="MltB_2"/>
</dbReference>
<dbReference type="Proteomes" id="UP000321635">
    <property type="component" value="Unassembled WGS sequence"/>
</dbReference>
<protein>
    <recommendedName>
        <fullName evidence="1">Transglycosylase SLT domain-containing protein</fullName>
    </recommendedName>
</protein>
<dbReference type="Gene3D" id="1.10.8.350">
    <property type="entry name" value="Bacterial muramidase"/>
    <property type="match status" value="1"/>
</dbReference>
<accession>A0A511XD84</accession>
<dbReference type="AlphaFoldDB" id="A0A511XD84"/>
<sequence length="355" mass="38019">MSTSEPLNASAQAGTRKQIERRAVSRALLGGVAALSVAPRPVFARAVAHRAAAPSGAGAYDAFLAGVHSQAVGMGLSSSLVTEALALTQRPNAKVLELDRHQPEFTLTWAQYRAKVLSTGKIDAGKAAYATNRALISQVSARFSVDETPIMGIWGLESYYGKLTGHFNVIDALATLAFDGRRAAFFRSELLKALKILNERGIPPSGMVGSYAGAMGQPQFMPSAYLSYAHSFGSNGPANIWTSVPDVLASIANYLSRCGWLSGEPWGQPVQAPDTLQQADIGREHKRSLAQWMAAGVRRQDGGRFSHEDVTGAIVRPDGPGGEAFMVYHNFDVIRRYNPSDYYALGVGLMGLMTT</sequence>
<dbReference type="InterPro" id="IPR023346">
    <property type="entry name" value="Lysozyme-like_dom_sf"/>
</dbReference>
<dbReference type="InterPro" id="IPR043426">
    <property type="entry name" value="MltB-like"/>
</dbReference>
<dbReference type="Pfam" id="PF13406">
    <property type="entry name" value="SLT_2"/>
    <property type="match status" value="1"/>
</dbReference>
<keyword evidence="3" id="KW-1185">Reference proteome</keyword>
<feature type="domain" description="Transglycosylase SLT" evidence="1">
    <location>
        <begin position="61"/>
        <end position="350"/>
    </location>
</feature>
<dbReference type="InterPro" id="IPR031304">
    <property type="entry name" value="SLT_2"/>
</dbReference>
<comment type="caution">
    <text evidence="2">The sequence shown here is derived from an EMBL/GenBank/DDBJ whole genome shotgun (WGS) entry which is preliminary data.</text>
</comment>